<dbReference type="Proteomes" id="UP000460718">
    <property type="component" value="Unassembled WGS sequence"/>
</dbReference>
<dbReference type="EMBL" id="QXFW01013085">
    <property type="protein sequence ID" value="KAE8950561.1"/>
    <property type="molecule type" value="Genomic_DNA"/>
</dbReference>
<organism evidence="2 3">
    <name type="scientific">Phytophthora fragariae</name>
    <dbReference type="NCBI Taxonomy" id="53985"/>
    <lineage>
        <taxon>Eukaryota</taxon>
        <taxon>Sar</taxon>
        <taxon>Stramenopiles</taxon>
        <taxon>Oomycota</taxon>
        <taxon>Peronosporomycetes</taxon>
        <taxon>Peronosporales</taxon>
        <taxon>Peronosporaceae</taxon>
        <taxon>Phytophthora</taxon>
    </lineage>
</organism>
<evidence type="ECO:0000313" key="2">
    <source>
        <dbReference type="EMBL" id="KAE8950561.1"/>
    </source>
</evidence>
<feature type="compositionally biased region" description="Basic and acidic residues" evidence="1">
    <location>
        <begin position="1"/>
        <end position="12"/>
    </location>
</feature>
<evidence type="ECO:0000313" key="3">
    <source>
        <dbReference type="Proteomes" id="UP000460718"/>
    </source>
</evidence>
<gene>
    <name evidence="2" type="ORF">PF011_g33197</name>
</gene>
<feature type="region of interest" description="Disordered" evidence="1">
    <location>
        <begin position="1"/>
        <end position="87"/>
    </location>
</feature>
<comment type="caution">
    <text evidence="2">The sequence shown here is derived from an EMBL/GenBank/DDBJ whole genome shotgun (WGS) entry which is preliminary data.</text>
</comment>
<reference evidence="2 3" key="1">
    <citation type="submission" date="2018-09" db="EMBL/GenBank/DDBJ databases">
        <title>Genomic investigation of the strawberry pathogen Phytophthora fragariae indicates pathogenicity is determined by transcriptional variation in three key races.</title>
        <authorList>
            <person name="Adams T.M."/>
            <person name="Armitage A.D."/>
            <person name="Sobczyk M.K."/>
            <person name="Bates H.J."/>
            <person name="Dunwell J.M."/>
            <person name="Nellist C.F."/>
            <person name="Harrison R.J."/>
        </authorList>
    </citation>
    <scope>NUCLEOTIDE SEQUENCE [LARGE SCALE GENOMIC DNA]</scope>
    <source>
        <strain evidence="2 3">SCRP245</strain>
    </source>
</reference>
<feature type="compositionally biased region" description="Low complexity" evidence="1">
    <location>
        <begin position="38"/>
        <end position="49"/>
    </location>
</feature>
<protein>
    <submittedName>
        <fullName evidence="2">Uncharacterized protein</fullName>
    </submittedName>
</protein>
<accession>A0A6A3G1E8</accession>
<name>A0A6A3G1E8_9STRA</name>
<sequence length="115" mass="12323">MRRSKEELRAETMDTASADAVLPRQYETDVQNADGAASVSSSQLPVPSVTRNVELQVRQPERPGADAAGQDEGVTATERPPDESDREAVAEVLAELLGAVECRLSGAEQQNESDN</sequence>
<proteinExistence type="predicted"/>
<evidence type="ECO:0000256" key="1">
    <source>
        <dbReference type="SAM" id="MobiDB-lite"/>
    </source>
</evidence>
<dbReference type="AlphaFoldDB" id="A0A6A3G1E8"/>